<keyword evidence="6" id="KW-0407">Ion channel</keyword>
<dbReference type="PRINTS" id="PR00285">
    <property type="entry name" value="SCORPNTOXIN"/>
</dbReference>
<protein>
    <submittedName>
        <fullName evidence="6">Sodium channel blocker AbNaTx6</fullName>
    </submittedName>
</protein>
<feature type="signal peptide" evidence="4">
    <location>
        <begin position="1"/>
        <end position="19"/>
    </location>
</feature>
<name>A0A0K0LBW5_9SCOR</name>
<evidence type="ECO:0000256" key="1">
    <source>
        <dbReference type="ARBA" id="ARBA00004613"/>
    </source>
</evidence>
<sequence>MKLFLLTIISASMLIESLADGPGYLKKRDGCKSECLVGNNFCNNECRAISGSYGYCWSWGLACWCENLPDDRIWKSETNTCGGKK</sequence>
<dbReference type="SMART" id="SM00505">
    <property type="entry name" value="Knot1"/>
    <property type="match status" value="1"/>
</dbReference>
<evidence type="ECO:0000256" key="3">
    <source>
        <dbReference type="ARBA" id="ARBA00023157"/>
    </source>
</evidence>
<dbReference type="CDD" id="cd23106">
    <property type="entry name" value="neurotoxins_LC_scorpion"/>
    <property type="match status" value="1"/>
</dbReference>
<dbReference type="EMBL" id="KJ787357">
    <property type="protein sequence ID" value="AIX87645.1"/>
    <property type="molecule type" value="mRNA"/>
</dbReference>
<keyword evidence="6" id="KW-0406">Ion transport</keyword>
<comment type="subcellular location">
    <subcellularLocation>
        <location evidence="1">Secreted</location>
    </subcellularLocation>
</comment>
<keyword evidence="2" id="KW-0964">Secreted</keyword>
<dbReference type="EMBL" id="KJ787359">
    <property type="protein sequence ID" value="AIX87647.1"/>
    <property type="molecule type" value="mRNA"/>
</dbReference>
<dbReference type="Pfam" id="PF00537">
    <property type="entry name" value="Toxin_3"/>
    <property type="match status" value="1"/>
</dbReference>
<proteinExistence type="evidence at transcript level"/>
<dbReference type="Gene3D" id="3.30.30.10">
    <property type="entry name" value="Knottin, scorpion toxin-like"/>
    <property type="match status" value="1"/>
</dbReference>
<evidence type="ECO:0000259" key="5">
    <source>
        <dbReference type="PROSITE" id="PS51863"/>
    </source>
</evidence>
<keyword evidence="3" id="KW-1015">Disulfide bond</keyword>
<dbReference type="AlphaFoldDB" id="A0A0K0LBW5"/>
<dbReference type="InterPro" id="IPR036574">
    <property type="entry name" value="Scorpion_toxin-like_sf"/>
</dbReference>
<dbReference type="EMBL" id="KJ787358">
    <property type="protein sequence ID" value="AIX87646.1"/>
    <property type="molecule type" value="mRNA"/>
</dbReference>
<dbReference type="InterPro" id="IPR018218">
    <property type="entry name" value="Scorpion_toxinL"/>
</dbReference>
<dbReference type="InterPro" id="IPR044062">
    <property type="entry name" value="LCN-type_CS_alpha_beta_dom"/>
</dbReference>
<keyword evidence="6" id="KW-0813">Transport</keyword>
<evidence type="ECO:0000313" key="6">
    <source>
        <dbReference type="EMBL" id="AIX87647.1"/>
    </source>
</evidence>
<dbReference type="PROSITE" id="PS51863">
    <property type="entry name" value="LCN_CSAB"/>
    <property type="match status" value="1"/>
</dbReference>
<dbReference type="GO" id="GO:0019871">
    <property type="term" value="F:sodium channel inhibitor activity"/>
    <property type="evidence" value="ECO:0007669"/>
    <property type="project" value="InterPro"/>
</dbReference>
<evidence type="ECO:0000256" key="4">
    <source>
        <dbReference type="SAM" id="SignalP"/>
    </source>
</evidence>
<feature type="chain" id="PRO_5007413338" evidence="4">
    <location>
        <begin position="20"/>
        <end position="85"/>
    </location>
</feature>
<reference evidence="6" key="1">
    <citation type="journal article" date="2015" name="J. Proteomics">
        <title>Unique diversity of the venom peptides from the scorpion Androctonus bicolor revealed by transcriptomic and proteomic analysis.</title>
        <authorList>
            <person name="Zhang L."/>
            <person name="Shi W."/>
            <person name="Zeng X.C."/>
            <person name="Ge F."/>
            <person name="Yang M."/>
            <person name="Nie Y."/>
            <person name="Bao A."/>
            <person name="Wu S."/>
            <person name="E G."/>
        </authorList>
    </citation>
    <scope>NUCLEOTIDE SEQUENCE</scope>
</reference>
<organism evidence="6">
    <name type="scientific">Androctonus bicolor</name>
    <dbReference type="NCBI Taxonomy" id="748906"/>
    <lineage>
        <taxon>Eukaryota</taxon>
        <taxon>Metazoa</taxon>
        <taxon>Ecdysozoa</taxon>
        <taxon>Arthropoda</taxon>
        <taxon>Chelicerata</taxon>
        <taxon>Arachnida</taxon>
        <taxon>Scorpiones</taxon>
        <taxon>Buthida</taxon>
        <taxon>Buthoidea</taxon>
        <taxon>Buthidae</taxon>
        <taxon>Androctonus</taxon>
    </lineage>
</organism>
<dbReference type="GO" id="GO:0090729">
    <property type="term" value="F:toxin activity"/>
    <property type="evidence" value="ECO:0007669"/>
    <property type="project" value="InterPro"/>
</dbReference>
<dbReference type="InterPro" id="IPR002061">
    <property type="entry name" value="Scorpion_toxinL/defensin"/>
</dbReference>
<dbReference type="GO" id="GO:0034220">
    <property type="term" value="P:monoatomic ion transmembrane transport"/>
    <property type="evidence" value="ECO:0007669"/>
    <property type="project" value="UniProtKB-KW"/>
</dbReference>
<dbReference type="InterPro" id="IPR003614">
    <property type="entry name" value="Knottins"/>
</dbReference>
<accession>A0A0K0LBW5</accession>
<dbReference type="SUPFAM" id="SSF57095">
    <property type="entry name" value="Scorpion toxin-like"/>
    <property type="match status" value="1"/>
</dbReference>
<dbReference type="FunFam" id="3.30.30.10:FF:000002">
    <property type="entry name" value="Alpha-like toxin BmK-M1"/>
    <property type="match status" value="1"/>
</dbReference>
<dbReference type="GO" id="GO:0005576">
    <property type="term" value="C:extracellular region"/>
    <property type="evidence" value="ECO:0007669"/>
    <property type="project" value="UniProtKB-SubCell"/>
</dbReference>
<dbReference type="SMR" id="A0A0K0LBW5"/>
<feature type="domain" description="LCN-type CS-alpha/beta" evidence="5">
    <location>
        <begin position="21"/>
        <end position="82"/>
    </location>
</feature>
<evidence type="ECO:0000256" key="2">
    <source>
        <dbReference type="ARBA" id="ARBA00022525"/>
    </source>
</evidence>
<keyword evidence="4" id="KW-0732">Signal</keyword>
<dbReference type="GO" id="GO:0006952">
    <property type="term" value="P:defense response"/>
    <property type="evidence" value="ECO:0007669"/>
    <property type="project" value="InterPro"/>
</dbReference>